<dbReference type="CDD" id="cd00063">
    <property type="entry name" value="FN3"/>
    <property type="match status" value="2"/>
</dbReference>
<proteinExistence type="predicted"/>
<dbReference type="OrthoDB" id="5961525at2759"/>
<dbReference type="AlphaFoldDB" id="A0A1X7SQB6"/>
<dbReference type="SUPFAM" id="SSF49265">
    <property type="entry name" value="Fibronectin type III"/>
    <property type="match status" value="2"/>
</dbReference>
<dbReference type="PANTHER" id="PTHR46957">
    <property type="entry name" value="CYTOKINE RECEPTOR"/>
    <property type="match status" value="1"/>
</dbReference>
<organism evidence="2">
    <name type="scientific">Amphimedon queenslandica</name>
    <name type="common">Sponge</name>
    <dbReference type="NCBI Taxonomy" id="400682"/>
    <lineage>
        <taxon>Eukaryota</taxon>
        <taxon>Metazoa</taxon>
        <taxon>Porifera</taxon>
        <taxon>Demospongiae</taxon>
        <taxon>Heteroscleromorpha</taxon>
        <taxon>Haplosclerida</taxon>
        <taxon>Niphatidae</taxon>
        <taxon>Amphimedon</taxon>
    </lineage>
</organism>
<feature type="domain" description="Fibronectin type-III" evidence="1">
    <location>
        <begin position="40"/>
        <end position="141"/>
    </location>
</feature>
<protein>
    <recommendedName>
        <fullName evidence="1">Fibronectin type-III domain-containing protein</fullName>
    </recommendedName>
</protein>
<reference evidence="2" key="1">
    <citation type="submission" date="2017-05" db="UniProtKB">
        <authorList>
            <consortium name="EnsemblMetazoa"/>
        </authorList>
    </citation>
    <scope>IDENTIFICATION</scope>
</reference>
<dbReference type="eggNOG" id="KOG3510">
    <property type="taxonomic scope" value="Eukaryota"/>
</dbReference>
<dbReference type="SMART" id="SM00060">
    <property type="entry name" value="FN3"/>
    <property type="match status" value="2"/>
</dbReference>
<dbReference type="InParanoid" id="A0A1X7SQB6"/>
<dbReference type="Gene3D" id="2.60.40.10">
    <property type="entry name" value="Immunoglobulins"/>
    <property type="match status" value="2"/>
</dbReference>
<accession>A0A1X7SQB6</accession>
<dbReference type="InterPro" id="IPR036116">
    <property type="entry name" value="FN3_sf"/>
</dbReference>
<dbReference type="EnsemblMetazoa" id="Aqu2.1.04311_001">
    <property type="protein sequence ID" value="Aqu2.1.04311_001"/>
    <property type="gene ID" value="Aqu2.1.04311"/>
</dbReference>
<evidence type="ECO:0000313" key="2">
    <source>
        <dbReference type="EnsemblMetazoa" id="Aqu2.1.04311_001"/>
    </source>
</evidence>
<dbReference type="Pfam" id="PF00041">
    <property type="entry name" value="fn3"/>
    <property type="match status" value="2"/>
</dbReference>
<dbReference type="InterPro" id="IPR013783">
    <property type="entry name" value="Ig-like_fold"/>
</dbReference>
<dbReference type="PROSITE" id="PS50853">
    <property type="entry name" value="FN3"/>
    <property type="match status" value="2"/>
</dbReference>
<dbReference type="GO" id="GO:0016020">
    <property type="term" value="C:membrane"/>
    <property type="evidence" value="ECO:0007669"/>
    <property type="project" value="UniProtKB-SubCell"/>
</dbReference>
<dbReference type="InterPro" id="IPR050713">
    <property type="entry name" value="RTP_Phos/Ushers"/>
</dbReference>
<name>A0A1X7SQB6_AMPQE</name>
<sequence>MFTITDVMPFTSYTCNLSFINVVGEGPSTQCTFETAQHTPDDGPHNFTSSPTMTTVTFTWSRPSIPNGIITEYKLRVANIETNNNTVHSIPASPGQTGIMYTFDVKGFFTAYNNYTATVTASTVIGFGPLSNTRGRTLPDMSSPPLLNTRSFTISNTEFTTLESIDNHTINVTWFPPTTPNGHIMNYIIDVNEYSGTNLIRRTVTDVNMDKFTELIYKTLLTPGVPYNVALAAYNEFGQGMPVEVTVFTKVLSK</sequence>
<dbReference type="PANTHER" id="PTHR46957:SF3">
    <property type="entry name" value="CYTOKINE RECEPTOR"/>
    <property type="match status" value="1"/>
</dbReference>
<dbReference type="InterPro" id="IPR003961">
    <property type="entry name" value="FN3_dom"/>
</dbReference>
<feature type="domain" description="Fibronectin type-III" evidence="1">
    <location>
        <begin position="155"/>
        <end position="254"/>
    </location>
</feature>
<evidence type="ECO:0000259" key="1">
    <source>
        <dbReference type="PROSITE" id="PS50853"/>
    </source>
</evidence>